<evidence type="ECO:0000313" key="5">
    <source>
        <dbReference type="EMBL" id="KRG22661.1"/>
    </source>
</evidence>
<keyword evidence="4" id="KW-0732">Signal</keyword>
<proteinExistence type="predicted"/>
<comment type="pathway">
    <text evidence="1">Amino-acid degradation; L-arginine degradation via ADI pathway; carbamoyl phosphate from L-arginine: step 1/2.</text>
</comment>
<sequence length="309" mass="34424">MLKSYTFMLCTMLLSTSLFAQQNYGGQTMVGDLKIVVVRKPDESFGKADPKTWHYTSQPNLEKAQKEHDDFVAILKKQDIQVVYHDQPLNNLADAIFVHDPALITNHGAIILSMGKPLRKGEESALKNKFKALNIPILFELHGKATAEAGDILWLDNKTLAIGRGFRTNQEGIDQIKNTLAPFNIKVVQVELPYDQGKEACLHLQSLISLVDHKKALVYPKFLPVSFIEHLKEKGFALIEVPEHEYNSMGPNVLAIKPNVCLTIEGNNETKSRLEAAGCKVHTYEGNEISHKAEGGATCLTRPILRLEG</sequence>
<protein>
    <recommendedName>
        <fullName evidence="2">arginine deiminase</fullName>
        <ecNumber evidence="2">3.5.3.6</ecNumber>
    </recommendedName>
</protein>
<dbReference type="AlphaFoldDB" id="A0A0Q9YPB7"/>
<dbReference type="Pfam" id="PF19420">
    <property type="entry name" value="DDAH_eukar"/>
    <property type="match status" value="1"/>
</dbReference>
<evidence type="ECO:0000313" key="7">
    <source>
        <dbReference type="Proteomes" id="UP000051497"/>
    </source>
</evidence>
<evidence type="ECO:0000256" key="1">
    <source>
        <dbReference type="ARBA" id="ARBA00005213"/>
    </source>
</evidence>
<evidence type="ECO:0000256" key="4">
    <source>
        <dbReference type="SAM" id="SignalP"/>
    </source>
</evidence>
<dbReference type="GO" id="GO:0016990">
    <property type="term" value="F:arginine deiminase activity"/>
    <property type="evidence" value="ECO:0007669"/>
    <property type="project" value="UniProtKB-EC"/>
</dbReference>
<feature type="signal peptide" evidence="4">
    <location>
        <begin position="1"/>
        <end position="20"/>
    </location>
</feature>
<gene>
    <name evidence="5" type="ORF">HT99x_00199</name>
    <name evidence="6" type="ORF">HT99x_011075</name>
</gene>
<dbReference type="STRING" id="295108.HT99x_00199"/>
<accession>A0A0Q9YPB7</accession>
<comment type="caution">
    <text evidence="5">The sequence shown here is derived from an EMBL/GenBank/DDBJ whole genome shotgun (WGS) entry which is preliminary data.</text>
</comment>
<feature type="chain" id="PRO_5043129793" description="arginine deiminase" evidence="4">
    <location>
        <begin position="21"/>
        <end position="309"/>
    </location>
</feature>
<dbReference type="EMBL" id="LKAJ02000001">
    <property type="protein sequence ID" value="MCS5711974.1"/>
    <property type="molecule type" value="Genomic_DNA"/>
</dbReference>
<evidence type="ECO:0000256" key="3">
    <source>
        <dbReference type="ARBA" id="ARBA00049429"/>
    </source>
</evidence>
<dbReference type="PANTHER" id="PTHR47271:SF2">
    <property type="entry name" value="ARGININE DEIMINASE"/>
    <property type="match status" value="1"/>
</dbReference>
<evidence type="ECO:0000313" key="6">
    <source>
        <dbReference type="EMBL" id="MCS5711974.1"/>
    </source>
</evidence>
<name>A0A0Q9YPB7_9GAMM</name>
<dbReference type="EC" id="3.5.3.6" evidence="2"/>
<comment type="catalytic activity">
    <reaction evidence="3">
        <text>L-arginine + H2O = L-citrulline + NH4(+)</text>
        <dbReference type="Rhea" id="RHEA:19597"/>
        <dbReference type="ChEBI" id="CHEBI:15377"/>
        <dbReference type="ChEBI" id="CHEBI:28938"/>
        <dbReference type="ChEBI" id="CHEBI:32682"/>
        <dbReference type="ChEBI" id="CHEBI:57743"/>
        <dbReference type="EC" id="3.5.3.6"/>
    </reaction>
</comment>
<keyword evidence="5" id="KW-0378">Hydrolase</keyword>
<dbReference type="RefSeq" id="WP_200957077.1">
    <property type="nucleotide sequence ID" value="NZ_LKAJ02000001.1"/>
</dbReference>
<dbReference type="GO" id="GO:0019546">
    <property type="term" value="P:L-arginine deiminase pathway"/>
    <property type="evidence" value="ECO:0007669"/>
    <property type="project" value="TreeGrafter"/>
</dbReference>
<evidence type="ECO:0000256" key="2">
    <source>
        <dbReference type="ARBA" id="ARBA00012171"/>
    </source>
</evidence>
<reference evidence="5" key="1">
    <citation type="submission" date="2015-09" db="EMBL/GenBank/DDBJ databases">
        <title>Draft Genome Sequences of Two Novel Amoeba-resistant Intranuclear Bacteria, Candidatus Berkiella cookevillensis and Candidatus Berkiella aquae.</title>
        <authorList>
            <person name="Mehari Y.T."/>
            <person name="Arivett B.A."/>
            <person name="Farone A.L."/>
            <person name="Gunderson J.H."/>
            <person name="Farone M.B."/>
        </authorList>
    </citation>
    <scope>NUCLEOTIDE SEQUENCE [LARGE SCALE GENOMIC DNA]</scope>
    <source>
        <strain evidence="5">HT99</strain>
    </source>
</reference>
<reference evidence="6" key="2">
    <citation type="journal article" date="2016" name="Genome Announc.">
        <title>Draft Genome Sequences of Two Novel Amoeba-Resistant Intranuclear Bacteria, 'Candidatus Berkiella cookevillensis' and 'Candidatus Berkiella aquae'.</title>
        <authorList>
            <person name="Mehari Y.T."/>
            <person name="Arivett B.A."/>
            <person name="Farone A.L."/>
            <person name="Gunderson J.H."/>
            <person name="Farone M.B."/>
        </authorList>
    </citation>
    <scope>NUCLEOTIDE SEQUENCE</scope>
    <source>
        <strain evidence="6">HT99</strain>
    </source>
</reference>
<dbReference type="Proteomes" id="UP000051497">
    <property type="component" value="Unassembled WGS sequence"/>
</dbReference>
<dbReference type="SUPFAM" id="SSF55909">
    <property type="entry name" value="Pentein"/>
    <property type="match status" value="1"/>
</dbReference>
<dbReference type="EMBL" id="LKAJ01000001">
    <property type="protein sequence ID" value="KRG22661.1"/>
    <property type="molecule type" value="Genomic_DNA"/>
</dbReference>
<dbReference type="PANTHER" id="PTHR47271">
    <property type="entry name" value="ARGININE DEIMINASE"/>
    <property type="match status" value="1"/>
</dbReference>
<organism evidence="5">
    <name type="scientific">Candidatus Berkiella aquae</name>
    <dbReference type="NCBI Taxonomy" id="295108"/>
    <lineage>
        <taxon>Bacteria</taxon>
        <taxon>Pseudomonadati</taxon>
        <taxon>Pseudomonadota</taxon>
        <taxon>Gammaproteobacteria</taxon>
        <taxon>Candidatus Berkiellales</taxon>
        <taxon>Candidatus Berkiellaceae</taxon>
        <taxon>Candidatus Berkiella</taxon>
    </lineage>
</organism>
<keyword evidence="7" id="KW-1185">Reference proteome</keyword>
<dbReference type="Gene3D" id="3.75.10.10">
    <property type="entry name" value="L-arginine/glycine Amidinotransferase, Chain A"/>
    <property type="match status" value="1"/>
</dbReference>
<reference evidence="6" key="3">
    <citation type="submission" date="2021-06" db="EMBL/GenBank/DDBJ databases">
        <title>Genomic Description and Analysis of Intracellular Bacteria, Candidatus Berkiella cookevillensis and Candidatus Berkiella aquae.</title>
        <authorList>
            <person name="Kidane D.T."/>
            <person name="Mehari Y.T."/>
            <person name="Rice F.C."/>
            <person name="Arivett B.A."/>
            <person name="Farone A.L."/>
            <person name="Berk S.G."/>
            <person name="Farone M.B."/>
        </authorList>
    </citation>
    <scope>NUCLEOTIDE SEQUENCE</scope>
    <source>
        <strain evidence="6">HT99</strain>
    </source>
</reference>